<sequence>MSNFNETPKSLPITCDDGLVRPPWAATDPLLREYYDTEWGMPLTDEASLFERVCLEGFQVGLSWRLILSKRDAFREAFHGFDPDDVAAMESVDHLMDNPGLIRNPNKLKAAVTNARATLALREEGTHLGEFIWSYKPSTTPRPRTAEEVPTASPESKALARDLKKRGFIFVGPVTMYALMESVGIVDTNLVGTWRRGASGVWSAEELGKG</sequence>
<comment type="caution">
    <text evidence="1">The sequence shown here is derived from an EMBL/GenBank/DDBJ whole genome shotgun (WGS) entry which is preliminary data.</text>
</comment>
<reference evidence="1 2" key="1">
    <citation type="submission" date="2017-08" db="EMBL/GenBank/DDBJ databases">
        <authorList>
            <person name="de Groot N.N."/>
        </authorList>
    </citation>
    <scope>NUCLEOTIDE SEQUENCE [LARGE SCALE GENOMIC DNA]</scope>
    <source>
        <strain evidence="1 2">NBT06-6</strain>
    </source>
</reference>
<dbReference type="InterPro" id="IPR005019">
    <property type="entry name" value="Adenine_glyco"/>
</dbReference>
<dbReference type="GO" id="GO:0008725">
    <property type="term" value="F:DNA-3-methyladenine glycosylase activity"/>
    <property type="evidence" value="ECO:0007669"/>
    <property type="project" value="InterPro"/>
</dbReference>
<dbReference type="InterPro" id="IPR052891">
    <property type="entry name" value="DNA-3mA_glycosylase"/>
</dbReference>
<protein>
    <submittedName>
        <fullName evidence="1">DNA-3-methyladenine glycosidase</fullName>
    </submittedName>
</protein>
<dbReference type="InterPro" id="IPR011257">
    <property type="entry name" value="DNA_glycosylase"/>
</dbReference>
<dbReference type="GO" id="GO:0006284">
    <property type="term" value="P:base-excision repair"/>
    <property type="evidence" value="ECO:0007669"/>
    <property type="project" value="InterPro"/>
</dbReference>
<keyword evidence="1" id="KW-0378">Hydrolase</keyword>
<evidence type="ECO:0000313" key="1">
    <source>
        <dbReference type="EMBL" id="PAJ70012.1"/>
    </source>
</evidence>
<dbReference type="RefSeq" id="WP_095276992.1">
    <property type="nucleotide sequence ID" value="NZ_CP047655.1"/>
</dbReference>
<keyword evidence="1" id="KW-0326">Glycosidase</keyword>
<dbReference type="AlphaFoldDB" id="A0A269PDH8"/>
<gene>
    <name evidence="1" type="ORF">CIG21_06165</name>
</gene>
<dbReference type="SUPFAM" id="SSF48150">
    <property type="entry name" value="DNA-glycosylase"/>
    <property type="match status" value="1"/>
</dbReference>
<evidence type="ECO:0000313" key="2">
    <source>
        <dbReference type="Proteomes" id="UP000215771"/>
    </source>
</evidence>
<organism evidence="1 2">
    <name type="scientific">Corynebacterium hadale</name>
    <dbReference type="NCBI Taxonomy" id="2026255"/>
    <lineage>
        <taxon>Bacteria</taxon>
        <taxon>Bacillati</taxon>
        <taxon>Actinomycetota</taxon>
        <taxon>Actinomycetes</taxon>
        <taxon>Mycobacteriales</taxon>
        <taxon>Corynebacteriaceae</taxon>
        <taxon>Corynebacterium</taxon>
    </lineage>
</organism>
<dbReference type="Proteomes" id="UP000215771">
    <property type="component" value="Unassembled WGS sequence"/>
</dbReference>
<dbReference type="PANTHER" id="PTHR30037:SF4">
    <property type="entry name" value="DNA-3-METHYLADENINE GLYCOSYLASE I"/>
    <property type="match status" value="1"/>
</dbReference>
<dbReference type="Pfam" id="PF03352">
    <property type="entry name" value="Adenine_glyco"/>
    <property type="match status" value="1"/>
</dbReference>
<dbReference type="Gene3D" id="1.10.340.30">
    <property type="entry name" value="Hypothetical protein, domain 2"/>
    <property type="match status" value="1"/>
</dbReference>
<name>A0A269PDH8_9CORY</name>
<dbReference type="PANTHER" id="PTHR30037">
    <property type="entry name" value="DNA-3-METHYLADENINE GLYCOSYLASE 1"/>
    <property type="match status" value="1"/>
</dbReference>
<accession>A0A269PDH8</accession>
<proteinExistence type="predicted"/>
<dbReference type="EMBL" id="NQMQ01000011">
    <property type="protein sequence ID" value="PAJ70012.1"/>
    <property type="molecule type" value="Genomic_DNA"/>
</dbReference>